<keyword evidence="2" id="KW-1185">Reference proteome</keyword>
<sequence length="301" mass="35382">MTDQSEWYLPEWGQLPAEQYLIRSWDPVSPESAEEQRSRLIQQFLQLDEIDPEWDPTTSGTFPERRPSHIPTPEEIATVLRPWRSDDLRMRAWEIWRNKNSNPVLVRTYYDPQDDQRAETWETMSEEYEPCAYWSFLNDKELFNFGFGGFFKNYSRRPTAGDLTSHFQDFKQVLPAVKRRNRLAWKQDPSILISDNFNAVLMLHIVSCAYLLVADKVAFETDQFLLVYLDSRLNTVMQGRIDINGVRLSQALVDWEMAELPAEVFGEGTLGEKYLYSGEIGRELYQWTREDLEDNPPSEET</sequence>
<dbReference type="EMBL" id="KV878596">
    <property type="protein sequence ID" value="OJJ53655.1"/>
    <property type="molecule type" value="Genomic_DNA"/>
</dbReference>
<name>A0A1L9T2P1_9EURO</name>
<proteinExistence type="predicted"/>
<gene>
    <name evidence="1" type="ORF">ASPSYDRAFT_35903</name>
</gene>
<organism evidence="1 2">
    <name type="scientific">Aspergillus sydowii CBS 593.65</name>
    <dbReference type="NCBI Taxonomy" id="1036612"/>
    <lineage>
        <taxon>Eukaryota</taxon>
        <taxon>Fungi</taxon>
        <taxon>Dikarya</taxon>
        <taxon>Ascomycota</taxon>
        <taxon>Pezizomycotina</taxon>
        <taxon>Eurotiomycetes</taxon>
        <taxon>Eurotiomycetidae</taxon>
        <taxon>Eurotiales</taxon>
        <taxon>Aspergillaceae</taxon>
        <taxon>Aspergillus</taxon>
        <taxon>Aspergillus subgen. Nidulantes</taxon>
    </lineage>
</organism>
<reference evidence="2" key="1">
    <citation type="journal article" date="2017" name="Genome Biol.">
        <title>Comparative genomics reveals high biological diversity and specific adaptations in the industrially and medically important fungal genus Aspergillus.</title>
        <authorList>
            <person name="de Vries R.P."/>
            <person name="Riley R."/>
            <person name="Wiebenga A."/>
            <person name="Aguilar-Osorio G."/>
            <person name="Amillis S."/>
            <person name="Uchima C.A."/>
            <person name="Anderluh G."/>
            <person name="Asadollahi M."/>
            <person name="Askin M."/>
            <person name="Barry K."/>
            <person name="Battaglia E."/>
            <person name="Bayram O."/>
            <person name="Benocci T."/>
            <person name="Braus-Stromeyer S.A."/>
            <person name="Caldana C."/>
            <person name="Canovas D."/>
            <person name="Cerqueira G.C."/>
            <person name="Chen F."/>
            <person name="Chen W."/>
            <person name="Choi C."/>
            <person name="Clum A."/>
            <person name="Dos Santos R.A."/>
            <person name="Damasio A.R."/>
            <person name="Diallinas G."/>
            <person name="Emri T."/>
            <person name="Fekete E."/>
            <person name="Flipphi M."/>
            <person name="Freyberg S."/>
            <person name="Gallo A."/>
            <person name="Gournas C."/>
            <person name="Habgood R."/>
            <person name="Hainaut M."/>
            <person name="Harispe M.L."/>
            <person name="Henrissat B."/>
            <person name="Hilden K.S."/>
            <person name="Hope R."/>
            <person name="Hossain A."/>
            <person name="Karabika E."/>
            <person name="Karaffa L."/>
            <person name="Karanyi Z."/>
            <person name="Krasevec N."/>
            <person name="Kuo A."/>
            <person name="Kusch H."/>
            <person name="LaButti K."/>
            <person name="Lagendijk E.L."/>
            <person name="Lapidus A."/>
            <person name="Levasseur A."/>
            <person name="Lindquist E."/>
            <person name="Lipzen A."/>
            <person name="Logrieco A.F."/>
            <person name="MacCabe A."/>
            <person name="Maekelae M.R."/>
            <person name="Malavazi I."/>
            <person name="Melin P."/>
            <person name="Meyer V."/>
            <person name="Mielnichuk N."/>
            <person name="Miskei M."/>
            <person name="Molnar A.P."/>
            <person name="Mule G."/>
            <person name="Ngan C.Y."/>
            <person name="Orejas M."/>
            <person name="Orosz E."/>
            <person name="Ouedraogo J.P."/>
            <person name="Overkamp K.M."/>
            <person name="Park H.-S."/>
            <person name="Perrone G."/>
            <person name="Piumi F."/>
            <person name="Punt P.J."/>
            <person name="Ram A.F."/>
            <person name="Ramon A."/>
            <person name="Rauscher S."/>
            <person name="Record E."/>
            <person name="Riano-Pachon D.M."/>
            <person name="Robert V."/>
            <person name="Roehrig J."/>
            <person name="Ruller R."/>
            <person name="Salamov A."/>
            <person name="Salih N.S."/>
            <person name="Samson R.A."/>
            <person name="Sandor E."/>
            <person name="Sanguinetti M."/>
            <person name="Schuetze T."/>
            <person name="Sepcic K."/>
            <person name="Shelest E."/>
            <person name="Sherlock G."/>
            <person name="Sophianopoulou V."/>
            <person name="Squina F.M."/>
            <person name="Sun H."/>
            <person name="Susca A."/>
            <person name="Todd R.B."/>
            <person name="Tsang A."/>
            <person name="Unkles S.E."/>
            <person name="van de Wiele N."/>
            <person name="van Rossen-Uffink D."/>
            <person name="Oliveira J.V."/>
            <person name="Vesth T.C."/>
            <person name="Visser J."/>
            <person name="Yu J.-H."/>
            <person name="Zhou M."/>
            <person name="Andersen M.R."/>
            <person name="Archer D.B."/>
            <person name="Baker S.E."/>
            <person name="Benoit I."/>
            <person name="Brakhage A.A."/>
            <person name="Braus G.H."/>
            <person name="Fischer R."/>
            <person name="Frisvad J.C."/>
            <person name="Goldman G.H."/>
            <person name="Houbraken J."/>
            <person name="Oakley B."/>
            <person name="Pocsi I."/>
            <person name="Scazzocchio C."/>
            <person name="Seiboth B."/>
            <person name="vanKuyk P.A."/>
            <person name="Wortman J."/>
            <person name="Dyer P.S."/>
            <person name="Grigoriev I.V."/>
        </authorList>
    </citation>
    <scope>NUCLEOTIDE SEQUENCE [LARGE SCALE GENOMIC DNA]</scope>
    <source>
        <strain evidence="2">CBS 593.65</strain>
    </source>
</reference>
<dbReference type="VEuPathDB" id="FungiDB:ASPSYDRAFT_35903"/>
<accession>A0A1L9T2P1</accession>
<dbReference type="OrthoDB" id="4364812at2759"/>
<evidence type="ECO:0000313" key="2">
    <source>
        <dbReference type="Proteomes" id="UP000184356"/>
    </source>
</evidence>
<dbReference type="GeneID" id="63761449"/>
<dbReference type="AlphaFoldDB" id="A0A1L9T2P1"/>
<dbReference type="Proteomes" id="UP000184356">
    <property type="component" value="Unassembled WGS sequence"/>
</dbReference>
<protein>
    <submittedName>
        <fullName evidence="1">Uncharacterized protein</fullName>
    </submittedName>
</protein>
<evidence type="ECO:0000313" key="1">
    <source>
        <dbReference type="EMBL" id="OJJ53655.1"/>
    </source>
</evidence>
<dbReference type="RefSeq" id="XP_040697461.1">
    <property type="nucleotide sequence ID" value="XM_040845376.1"/>
</dbReference>
<dbReference type="STRING" id="1036612.A0A1L9T2P1"/>